<keyword evidence="12" id="KW-0832">Ubl conjugation</keyword>
<dbReference type="PANTHER" id="PTHR36928">
    <property type="entry name" value="PHOSPHATASE YCDX-RELATED"/>
    <property type="match status" value="1"/>
</dbReference>
<evidence type="ECO:0000256" key="21">
    <source>
        <dbReference type="ARBA" id="ARBA00049244"/>
    </source>
</evidence>
<evidence type="ECO:0000259" key="23">
    <source>
        <dbReference type="SMART" id="SM00278"/>
    </source>
</evidence>
<evidence type="ECO:0000256" key="12">
    <source>
        <dbReference type="ARBA" id="ARBA00022843"/>
    </source>
</evidence>
<comment type="catalytic activity">
    <reaction evidence="19">
        <text>a 5'-end 2'-deoxyribose-2'-deoxyribonucleotide-DNA = (2E,4S)-4-hydroxypenten-2-al-5-phosphate + a 5'-end 5'-phospho-2'-deoxyribonucleoside-DNA + H(+)</text>
        <dbReference type="Rhea" id="RHEA:76255"/>
        <dbReference type="Rhea" id="RHEA-COMP:13180"/>
        <dbReference type="Rhea" id="RHEA-COMP:18657"/>
        <dbReference type="ChEBI" id="CHEBI:15378"/>
        <dbReference type="ChEBI" id="CHEBI:136412"/>
        <dbReference type="ChEBI" id="CHEBI:195194"/>
        <dbReference type="ChEBI" id="CHEBI:195195"/>
    </reaction>
</comment>
<dbReference type="GO" id="GO:0005829">
    <property type="term" value="C:cytosol"/>
    <property type="evidence" value="ECO:0007669"/>
    <property type="project" value="TreeGrafter"/>
</dbReference>
<dbReference type="Gene3D" id="1.10.150.20">
    <property type="entry name" value="5' to 3' exonuclease, C-terminal subdomain"/>
    <property type="match status" value="1"/>
</dbReference>
<dbReference type="InterPro" id="IPR003583">
    <property type="entry name" value="Hlx-hairpin-Hlx_DNA-bd_motif"/>
</dbReference>
<evidence type="ECO:0000256" key="4">
    <source>
        <dbReference type="ARBA" id="ARBA00012720"/>
    </source>
</evidence>
<dbReference type="InterPro" id="IPR029398">
    <property type="entry name" value="PolB_thumb"/>
</dbReference>
<evidence type="ECO:0000256" key="10">
    <source>
        <dbReference type="ARBA" id="ARBA00022705"/>
    </source>
</evidence>
<dbReference type="Gene3D" id="1.10.150.110">
    <property type="entry name" value="DNA polymerase beta, N-terminal domain-like"/>
    <property type="match status" value="1"/>
</dbReference>
<dbReference type="Pfam" id="PF14791">
    <property type="entry name" value="DNA_pol_B_thumb"/>
    <property type="match status" value="1"/>
</dbReference>
<evidence type="ECO:0000256" key="20">
    <source>
        <dbReference type="ARBA" id="ARBA00045548"/>
    </source>
</evidence>
<comment type="function">
    <text evidence="20">Repair polymerase that plays a key role in base-excision repair. During this process, the damaged base is excised by specific DNA glycosylases, the DNA backbone is nicked at the abasic site by an apurinic/apyrimidic (AP) endonuclease, and POLB removes 5'-deoxyribose-phosphate from the preincised AP site acting as a 5'-deoxyribose-phosphate lyase (5'-dRP lyase); through its DNA polymerase activity, it adds one nucleotide to the 3' end of the arising single-nucleotide gap. Conducts 'gap-filling' DNA synthesis in a stepwise distributive fashion rather than in a processive fashion as for other DNA polymerases. It is also able to cleave sugar-phosphate bonds 3' to an intact AP site, acting as an AP lyase.</text>
</comment>
<feature type="domain" description="Polymerase/histidinol phosphatase N-terminal" evidence="24">
    <location>
        <begin position="354"/>
        <end position="473"/>
    </location>
</feature>
<dbReference type="InterPro" id="IPR010996">
    <property type="entry name" value="HHH_MUS81"/>
</dbReference>
<comment type="catalytic activity">
    <reaction evidence="18">
        <text>2'-deoxyribonucleotide-(2'-deoxyribose 5'-phosphate)-2'-deoxyribonucleotide-DNA = a 3'-end 2'-deoxyribonucleotide-(2,3-dehydro-2,3-deoxyribose 5'-phosphate)-DNA + a 5'-end 5'-phospho-2'-deoxyribonucleoside-DNA + H(+)</text>
        <dbReference type="Rhea" id="RHEA:66592"/>
        <dbReference type="Rhea" id="RHEA-COMP:13180"/>
        <dbReference type="Rhea" id="RHEA-COMP:16897"/>
        <dbReference type="Rhea" id="RHEA-COMP:17067"/>
        <dbReference type="ChEBI" id="CHEBI:15378"/>
        <dbReference type="ChEBI" id="CHEBI:136412"/>
        <dbReference type="ChEBI" id="CHEBI:157695"/>
        <dbReference type="ChEBI" id="CHEBI:167181"/>
        <dbReference type="EC" id="4.2.99.18"/>
    </reaction>
</comment>
<dbReference type="Pfam" id="PF14520">
    <property type="entry name" value="HHH_5"/>
    <property type="match status" value="1"/>
</dbReference>
<dbReference type="SUPFAM" id="SSF89550">
    <property type="entry name" value="PHP domain-like"/>
    <property type="match status" value="1"/>
</dbReference>
<dbReference type="EC" id="4.2.99.18" evidence="4"/>
<dbReference type="InterPro" id="IPR043519">
    <property type="entry name" value="NT_sf"/>
</dbReference>
<keyword evidence="13" id="KW-0239">DNA-directed DNA polymerase</keyword>
<evidence type="ECO:0000256" key="7">
    <source>
        <dbReference type="ARBA" id="ARBA00022634"/>
    </source>
</evidence>
<comment type="catalytic activity">
    <reaction evidence="21">
        <text>DNA(n) + a 2'-deoxyribonucleoside 5'-triphosphate = DNA(n+1) + diphosphate</text>
        <dbReference type="Rhea" id="RHEA:22508"/>
        <dbReference type="Rhea" id="RHEA-COMP:17339"/>
        <dbReference type="Rhea" id="RHEA-COMP:17340"/>
        <dbReference type="ChEBI" id="CHEBI:33019"/>
        <dbReference type="ChEBI" id="CHEBI:61560"/>
        <dbReference type="ChEBI" id="CHEBI:173112"/>
        <dbReference type="EC" id="2.7.7.7"/>
    </reaction>
</comment>
<feature type="domain" description="Helix-hairpin-helix DNA-binding motif class 1" evidence="23">
    <location>
        <begin position="131"/>
        <end position="150"/>
    </location>
</feature>
<dbReference type="InterPro" id="IPR016195">
    <property type="entry name" value="Pol/histidinol_Pase-like"/>
</dbReference>
<dbReference type="InterPro" id="IPR037160">
    <property type="entry name" value="DNA_Pol_thumb_sf"/>
</dbReference>
<dbReference type="Pfam" id="PF14716">
    <property type="entry name" value="HHH_8"/>
    <property type="match status" value="1"/>
</dbReference>
<dbReference type="GO" id="GO:0140078">
    <property type="term" value="F:class I DNA-(apurinic or apyrimidinic site) endonuclease activity"/>
    <property type="evidence" value="ECO:0007669"/>
    <property type="project" value="UniProtKB-EC"/>
</dbReference>
<dbReference type="PRINTS" id="PR00870">
    <property type="entry name" value="DNAPOLXBETA"/>
</dbReference>
<evidence type="ECO:0000313" key="26">
    <source>
        <dbReference type="EMBL" id="OGE79423.1"/>
    </source>
</evidence>
<evidence type="ECO:0000256" key="19">
    <source>
        <dbReference type="ARBA" id="ARBA00044678"/>
    </source>
</evidence>
<dbReference type="GO" id="GO:0003887">
    <property type="term" value="F:DNA-directed DNA polymerase activity"/>
    <property type="evidence" value="ECO:0007669"/>
    <property type="project" value="UniProtKB-KW"/>
</dbReference>
<dbReference type="Gene3D" id="3.30.460.10">
    <property type="entry name" value="Beta Polymerase, domain 2"/>
    <property type="match status" value="1"/>
</dbReference>
<protein>
    <recommendedName>
        <fullName evidence="5">DNA polymerase beta</fullName>
        <ecNumber evidence="3">2.7.7.7</ecNumber>
        <ecNumber evidence="4">4.2.99.18</ecNumber>
    </recommendedName>
    <alternativeName>
        <fullName evidence="16">5'-deoxyribose-phosphate lyase</fullName>
    </alternativeName>
    <alternativeName>
        <fullName evidence="17">AP lyase</fullName>
    </alternativeName>
</protein>
<dbReference type="Gene3D" id="3.30.210.10">
    <property type="entry name" value="DNA polymerase, thumb domain"/>
    <property type="match status" value="1"/>
</dbReference>
<dbReference type="InterPro" id="IPR050243">
    <property type="entry name" value="PHP_phosphatase"/>
</dbReference>
<dbReference type="GO" id="GO:0006281">
    <property type="term" value="P:DNA repair"/>
    <property type="evidence" value="ECO:0007669"/>
    <property type="project" value="UniProtKB-KW"/>
</dbReference>
<evidence type="ECO:0000256" key="5">
    <source>
        <dbReference type="ARBA" id="ARBA00020020"/>
    </source>
</evidence>
<name>A0A1F5NPB9_9BACT</name>
<dbReference type="GO" id="GO:0042578">
    <property type="term" value="F:phosphoric ester hydrolase activity"/>
    <property type="evidence" value="ECO:0007669"/>
    <property type="project" value="TreeGrafter"/>
</dbReference>
<evidence type="ECO:0000256" key="16">
    <source>
        <dbReference type="ARBA" id="ARBA00035717"/>
    </source>
</evidence>
<feature type="compositionally biased region" description="Low complexity" evidence="22">
    <location>
        <begin position="427"/>
        <end position="437"/>
    </location>
</feature>
<dbReference type="GO" id="GO:0003677">
    <property type="term" value="F:DNA binding"/>
    <property type="evidence" value="ECO:0007669"/>
    <property type="project" value="InterPro"/>
</dbReference>
<keyword evidence="15" id="KW-0234">DNA repair</keyword>
<feature type="domain" description="Helix-hairpin-helix DNA-binding motif class 1" evidence="23">
    <location>
        <begin position="96"/>
        <end position="115"/>
    </location>
</feature>
<dbReference type="InterPro" id="IPR002008">
    <property type="entry name" value="DNA_pol_X_beta-like"/>
</dbReference>
<keyword evidence="14" id="KW-0915">Sodium</keyword>
<dbReference type="PANTHER" id="PTHR36928:SF1">
    <property type="entry name" value="PHOSPHATASE YCDX-RELATED"/>
    <property type="match status" value="1"/>
</dbReference>
<comment type="subcellular location">
    <subcellularLocation>
        <location evidence="2">Cytoplasm</location>
    </subcellularLocation>
</comment>
<dbReference type="SMART" id="SM00483">
    <property type="entry name" value="POLXc"/>
    <property type="match status" value="1"/>
</dbReference>
<comment type="cofactor">
    <cofactor evidence="1">
        <name>Mg(2+)</name>
        <dbReference type="ChEBI" id="CHEBI:18420"/>
    </cofactor>
</comment>
<dbReference type="SUPFAM" id="SSF47802">
    <property type="entry name" value="DNA polymerase beta, N-terminal domain-like"/>
    <property type="match status" value="1"/>
</dbReference>
<keyword evidence="8" id="KW-0808">Transferase</keyword>
<evidence type="ECO:0000256" key="15">
    <source>
        <dbReference type="ARBA" id="ARBA00023204"/>
    </source>
</evidence>
<accession>A0A1F5NPB9</accession>
<evidence type="ECO:0000256" key="2">
    <source>
        <dbReference type="ARBA" id="ARBA00004496"/>
    </source>
</evidence>
<evidence type="ECO:0000256" key="22">
    <source>
        <dbReference type="SAM" id="MobiDB-lite"/>
    </source>
</evidence>
<sequence length="627" mass="69944">MFQIRNADIAKILREMGGYYQMENEPWRPRAYEKAADSIESLDGQVEQIYREDGLKGLLALAGVGQRIAGHIEELLKTGRLKVYETLKKKMPVDLTQLTSIEGIGAKTVKELYIKLKIKNLKDLKKAVSAHKLSKIKGFGKRTEDNIRKSLDSKTRGPQRYLLGYIYPLAQRLKGKLQASGLFQSIEIGGSLRRRQETVGDLDYLGVADNPKAAMEFFVNLPGVGRVLEHGLSKSEIKMEHGGIQVDLRLVPRQSWGAALIYFTGDLGHNIKLRKMAIEKGWKLSEYGITSPGLAPSRGGKKGEVLFGKSEEEVYKKLGLKQVPPPEIRTDSGEIEAAQQGKLPTLIDYSEVRGDLQIQTDWTDGTASIEEMAKAAIKLGREYIAITDHTKTLHVAHGLDEKRLIQQGKEIDRLNVKFAKSPPPLSSPLKPTPKASTLLGDPGKGEEFPSLEGRGWGRVKFRILKGAEVNILKDGSLDIDDKTLSKLDIVGVSVHSHFKLSIEEQTARIIRALSNPNVDIFFHPTTRMVQKREPIEFDFEAVLKAAKKYRVALEINAHPQRLDLRDTMIRQAVAAGVKLTIDSDAHAPIELDYIQFGEAQARRGWATKKDILNTMPVGQLLQYLAKK</sequence>
<organism evidence="26 27">
    <name type="scientific">Candidatus Doudnabacteria bacterium RIFCSPHIGHO2_01_FULL_46_14</name>
    <dbReference type="NCBI Taxonomy" id="1817824"/>
    <lineage>
        <taxon>Bacteria</taxon>
        <taxon>Candidatus Doudnaibacteriota</taxon>
    </lineage>
</organism>
<evidence type="ECO:0000256" key="3">
    <source>
        <dbReference type="ARBA" id="ARBA00012417"/>
    </source>
</evidence>
<evidence type="ECO:0000313" key="27">
    <source>
        <dbReference type="Proteomes" id="UP000176864"/>
    </source>
</evidence>
<keyword evidence="9" id="KW-0548">Nucleotidyltransferase</keyword>
<keyword evidence="6" id="KW-0488">Methylation</keyword>
<dbReference type="InterPro" id="IPR047967">
    <property type="entry name" value="PolX_PHP"/>
</dbReference>
<gene>
    <name evidence="26" type="ORF">A2751_05315</name>
</gene>
<dbReference type="InterPro" id="IPR027421">
    <property type="entry name" value="DNA_pol_lamdba_lyase_dom_sf"/>
</dbReference>
<dbReference type="SMART" id="SM00278">
    <property type="entry name" value="HhH1"/>
    <property type="match status" value="3"/>
</dbReference>
<keyword evidence="11" id="KW-0227">DNA damage</keyword>
<proteinExistence type="predicted"/>
<keyword evidence="10" id="KW-0235">DNA replication</keyword>
<dbReference type="STRING" id="1817824.A2751_05315"/>
<evidence type="ECO:0000259" key="25">
    <source>
        <dbReference type="SMART" id="SM00483"/>
    </source>
</evidence>
<reference evidence="26 27" key="1">
    <citation type="journal article" date="2016" name="Nat. Commun.">
        <title>Thousands of microbial genomes shed light on interconnected biogeochemical processes in an aquifer system.</title>
        <authorList>
            <person name="Anantharaman K."/>
            <person name="Brown C.T."/>
            <person name="Hug L.A."/>
            <person name="Sharon I."/>
            <person name="Castelle C.J."/>
            <person name="Probst A.J."/>
            <person name="Thomas B.C."/>
            <person name="Singh A."/>
            <person name="Wilkins M.J."/>
            <person name="Karaoz U."/>
            <person name="Brodie E.L."/>
            <person name="Williams K.H."/>
            <person name="Hubbard S.S."/>
            <person name="Banfield J.F."/>
        </authorList>
    </citation>
    <scope>NUCLEOTIDE SEQUENCE [LARGE SCALE GENOMIC DNA]</scope>
</reference>
<evidence type="ECO:0000256" key="11">
    <source>
        <dbReference type="ARBA" id="ARBA00022763"/>
    </source>
</evidence>
<feature type="domain" description="Helix-hairpin-helix DNA-binding motif class 1" evidence="23">
    <location>
        <begin position="56"/>
        <end position="75"/>
    </location>
</feature>
<dbReference type="Gene3D" id="3.20.20.140">
    <property type="entry name" value="Metal-dependent hydrolases"/>
    <property type="match status" value="1"/>
</dbReference>
<evidence type="ECO:0000256" key="17">
    <source>
        <dbReference type="ARBA" id="ARBA00035726"/>
    </source>
</evidence>
<feature type="domain" description="DNA-directed DNA polymerase X" evidence="25">
    <location>
        <begin position="4"/>
        <end position="330"/>
    </location>
</feature>
<evidence type="ECO:0000256" key="9">
    <source>
        <dbReference type="ARBA" id="ARBA00022695"/>
    </source>
</evidence>
<dbReference type="InterPro" id="IPR002054">
    <property type="entry name" value="DNA-dir_DNA_pol_X"/>
</dbReference>
<evidence type="ECO:0000259" key="24">
    <source>
        <dbReference type="SMART" id="SM00481"/>
    </source>
</evidence>
<evidence type="ECO:0000256" key="13">
    <source>
        <dbReference type="ARBA" id="ARBA00022932"/>
    </source>
</evidence>
<keyword evidence="7" id="KW-0237">DNA synthesis</keyword>
<dbReference type="InterPro" id="IPR003141">
    <property type="entry name" value="Pol/His_phosphatase_N"/>
</dbReference>
<comment type="caution">
    <text evidence="26">The sequence shown here is derived from an EMBL/GenBank/DDBJ whole genome shotgun (WGS) entry which is preliminary data.</text>
</comment>
<dbReference type="SMART" id="SM00481">
    <property type="entry name" value="POLIIIAc"/>
    <property type="match status" value="1"/>
</dbReference>
<evidence type="ECO:0000256" key="6">
    <source>
        <dbReference type="ARBA" id="ARBA00022481"/>
    </source>
</evidence>
<feature type="region of interest" description="Disordered" evidence="22">
    <location>
        <begin position="420"/>
        <end position="444"/>
    </location>
</feature>
<dbReference type="EMBL" id="MFEK01000003">
    <property type="protein sequence ID" value="OGE79423.1"/>
    <property type="molecule type" value="Genomic_DNA"/>
</dbReference>
<dbReference type="EC" id="2.7.7.7" evidence="3"/>
<evidence type="ECO:0000256" key="14">
    <source>
        <dbReference type="ARBA" id="ARBA00023053"/>
    </source>
</evidence>
<dbReference type="CDD" id="cd07436">
    <property type="entry name" value="PHP_PolX"/>
    <property type="match status" value="1"/>
</dbReference>
<dbReference type="GO" id="GO:0008270">
    <property type="term" value="F:zinc ion binding"/>
    <property type="evidence" value="ECO:0007669"/>
    <property type="project" value="TreeGrafter"/>
</dbReference>
<dbReference type="AlphaFoldDB" id="A0A1F5NPB9"/>
<evidence type="ECO:0000256" key="18">
    <source>
        <dbReference type="ARBA" id="ARBA00044632"/>
    </source>
</evidence>
<evidence type="ECO:0000256" key="8">
    <source>
        <dbReference type="ARBA" id="ARBA00022679"/>
    </source>
</evidence>
<evidence type="ECO:0000256" key="1">
    <source>
        <dbReference type="ARBA" id="ARBA00001946"/>
    </source>
</evidence>
<dbReference type="CDD" id="cd00141">
    <property type="entry name" value="NT_POLXc"/>
    <property type="match status" value="1"/>
</dbReference>
<dbReference type="Proteomes" id="UP000176864">
    <property type="component" value="Unassembled WGS sequence"/>
</dbReference>
<dbReference type="SUPFAM" id="SSF81301">
    <property type="entry name" value="Nucleotidyltransferase"/>
    <property type="match status" value="1"/>
</dbReference>